<organism evidence="1 2">
    <name type="scientific">Alitiscatomonas aceti</name>
    <dbReference type="NCBI Taxonomy" id="2981724"/>
    <lineage>
        <taxon>Bacteria</taxon>
        <taxon>Bacillati</taxon>
        <taxon>Bacillota</taxon>
        <taxon>Clostridia</taxon>
        <taxon>Lachnospirales</taxon>
        <taxon>Lachnospiraceae</taxon>
        <taxon>Alitiscatomonas</taxon>
    </lineage>
</organism>
<keyword evidence="2" id="KW-1185">Reference proteome</keyword>
<dbReference type="InterPro" id="IPR050179">
    <property type="entry name" value="Trans_hexapeptide_repeat"/>
</dbReference>
<evidence type="ECO:0000313" key="2">
    <source>
        <dbReference type="Proteomes" id="UP001652395"/>
    </source>
</evidence>
<sequence length="302" mass="33441">MRISNLLPEEELKEITIIEEHEFDTLGLLESQTDLRLISFLDSPKYIQKIPSNVSMLIITKEILDNISQFNRKYGLVLSENPRILFFQLHNSLKDNLEYKRPLFENYISSDAQISELAVIEDHNVIIESGAIVEPFAYIHANSVIGKNSVIRSGAQIGGVGFEFKRIQNAILPVNHYGGVKIGENVEIQNGSCVDRAIYPWDNTEIGDYSKIDNLVHIGHAAKVKQKVLIAAGAIIGGRTIIKENAWIGIGAILKNGLVIGTNSRANMGAVVTKNVNDGESVTGNFAIPHRDFINALRKGVR</sequence>
<protein>
    <submittedName>
        <fullName evidence="1">UDP-3-O-(3-hydroxymyristoyl)glucosamine N-acyltransferase</fullName>
    </submittedName>
</protein>
<dbReference type="Proteomes" id="UP001652395">
    <property type="component" value="Unassembled WGS sequence"/>
</dbReference>
<reference evidence="1 2" key="1">
    <citation type="journal article" date="2021" name="ISME Commun">
        <title>Automated analysis of genomic sequences facilitates high-throughput and comprehensive description of bacteria.</title>
        <authorList>
            <person name="Hitch T.C.A."/>
        </authorList>
    </citation>
    <scope>NUCLEOTIDE SEQUENCE [LARGE SCALE GENOMIC DNA]</scope>
    <source>
        <strain evidence="2">f_CCE</strain>
    </source>
</reference>
<name>A0ABT2UYZ3_9FIRM</name>
<dbReference type="Gene3D" id="2.160.10.10">
    <property type="entry name" value="Hexapeptide repeat proteins"/>
    <property type="match status" value="1"/>
</dbReference>
<dbReference type="RefSeq" id="WP_158358641.1">
    <property type="nucleotide sequence ID" value="NZ_JAOQJF010000012.1"/>
</dbReference>
<evidence type="ECO:0000313" key="1">
    <source>
        <dbReference type="EMBL" id="MCU6799807.1"/>
    </source>
</evidence>
<dbReference type="EMBL" id="JAOQJF010000012">
    <property type="protein sequence ID" value="MCU6799807.1"/>
    <property type="molecule type" value="Genomic_DNA"/>
</dbReference>
<dbReference type="InterPro" id="IPR001451">
    <property type="entry name" value="Hexapep"/>
</dbReference>
<gene>
    <name evidence="1" type="ORF">OCV69_07650</name>
</gene>
<dbReference type="SUPFAM" id="SSF51161">
    <property type="entry name" value="Trimeric LpxA-like enzymes"/>
    <property type="match status" value="1"/>
</dbReference>
<accession>A0ABT2UYZ3</accession>
<dbReference type="PANTHER" id="PTHR43300">
    <property type="entry name" value="ACETYLTRANSFERASE"/>
    <property type="match status" value="1"/>
</dbReference>
<dbReference type="Pfam" id="PF00132">
    <property type="entry name" value="Hexapep"/>
    <property type="match status" value="1"/>
</dbReference>
<dbReference type="InterPro" id="IPR011004">
    <property type="entry name" value="Trimer_LpxA-like_sf"/>
</dbReference>
<proteinExistence type="predicted"/>
<comment type="caution">
    <text evidence="1">The sequence shown here is derived from an EMBL/GenBank/DDBJ whole genome shotgun (WGS) entry which is preliminary data.</text>
</comment>